<dbReference type="RefSeq" id="WP_204840541.1">
    <property type="nucleotide sequence ID" value="NZ_JAFBCL010000001.1"/>
</dbReference>
<organism evidence="1 2">
    <name type="scientific">Saccharothrix algeriensis</name>
    <dbReference type="NCBI Taxonomy" id="173560"/>
    <lineage>
        <taxon>Bacteria</taxon>
        <taxon>Bacillati</taxon>
        <taxon>Actinomycetota</taxon>
        <taxon>Actinomycetes</taxon>
        <taxon>Pseudonocardiales</taxon>
        <taxon>Pseudonocardiaceae</taxon>
        <taxon>Saccharothrix</taxon>
    </lineage>
</organism>
<dbReference type="Pfam" id="PF13432">
    <property type="entry name" value="TPR_16"/>
    <property type="match status" value="1"/>
</dbReference>
<keyword evidence="2" id="KW-1185">Reference proteome</keyword>
<gene>
    <name evidence="1" type="ORF">JOE68_000298</name>
</gene>
<dbReference type="SMART" id="SM00028">
    <property type="entry name" value="TPR"/>
    <property type="match status" value="3"/>
</dbReference>
<comment type="caution">
    <text evidence="1">The sequence shown here is derived from an EMBL/GenBank/DDBJ whole genome shotgun (WGS) entry which is preliminary data.</text>
</comment>
<evidence type="ECO:0000313" key="2">
    <source>
        <dbReference type="Proteomes" id="UP001195724"/>
    </source>
</evidence>
<proteinExistence type="predicted"/>
<dbReference type="Proteomes" id="UP001195724">
    <property type="component" value="Unassembled WGS sequence"/>
</dbReference>
<name>A0ABS2RZL6_9PSEU</name>
<protein>
    <submittedName>
        <fullName evidence="1">Tetratricopeptide (TPR) repeat protein</fullName>
    </submittedName>
</protein>
<reference evidence="1 2" key="1">
    <citation type="submission" date="2021-01" db="EMBL/GenBank/DDBJ databases">
        <title>Sequencing the genomes of 1000 actinobacteria strains.</title>
        <authorList>
            <person name="Klenk H.-P."/>
        </authorList>
    </citation>
    <scope>NUCLEOTIDE SEQUENCE [LARGE SCALE GENOMIC DNA]</scope>
    <source>
        <strain evidence="1 2">DSM 44581</strain>
    </source>
</reference>
<sequence length="395" mass="42410">MPPRYEPDPGARALARRLVALAAAGVPARCRVWPGLGDPGPGSSRPARVTHAIARHFADGGAAALPRFNTNPSPLTRVLAAAALGRLDAVGPDMAAFPADLAAPLWWRVLDRVRGLSATADRLVAADLLLRLGYQRHAADALGMAADFRGFTPELAVRQLAVLFWSRPDTAEVEALALAGARDPALPPGDRHALALFVVVRNGRRGADTAALREAADLARRVEPEDPLRRQAHLRALAFVPFLRGDARATWELLDRALECQRAARPRTALDRLAWADHAFPLHETIARTHLRTGRPEQAVRATAELVALDPDDARTWAIRGDALLAADRVEEAVAAFDRGVALGGLPAARAAFYRGWALDRLGRRAQAAESYRLSWRIDPTAPAVARASGAGEPA</sequence>
<accession>A0ABS2RZL6</accession>
<dbReference type="SUPFAM" id="SSF48452">
    <property type="entry name" value="TPR-like"/>
    <property type="match status" value="1"/>
</dbReference>
<dbReference type="InterPro" id="IPR019734">
    <property type="entry name" value="TPR_rpt"/>
</dbReference>
<evidence type="ECO:0000313" key="1">
    <source>
        <dbReference type="EMBL" id="MBM7809433.1"/>
    </source>
</evidence>
<dbReference type="Gene3D" id="1.25.40.10">
    <property type="entry name" value="Tetratricopeptide repeat domain"/>
    <property type="match status" value="1"/>
</dbReference>
<dbReference type="EMBL" id="JAFBCL010000001">
    <property type="protein sequence ID" value="MBM7809433.1"/>
    <property type="molecule type" value="Genomic_DNA"/>
</dbReference>
<dbReference type="InterPro" id="IPR011990">
    <property type="entry name" value="TPR-like_helical_dom_sf"/>
</dbReference>